<name>A0A5C1AB64_9BACT</name>
<evidence type="ECO:0000256" key="2">
    <source>
        <dbReference type="ARBA" id="ARBA00022692"/>
    </source>
</evidence>
<proteinExistence type="inferred from homology"/>
<dbReference type="Proteomes" id="UP000324974">
    <property type="component" value="Chromosome"/>
</dbReference>
<accession>A0A5C1AB64</accession>
<evidence type="ECO:0000313" key="7">
    <source>
        <dbReference type="Proteomes" id="UP000324974"/>
    </source>
</evidence>
<dbReference type="GO" id="GO:0005886">
    <property type="term" value="C:plasma membrane"/>
    <property type="evidence" value="ECO:0007669"/>
    <property type="project" value="InterPro"/>
</dbReference>
<evidence type="ECO:0000313" key="6">
    <source>
        <dbReference type="EMBL" id="QEL16471.1"/>
    </source>
</evidence>
<evidence type="ECO:0008006" key="8">
    <source>
        <dbReference type="Google" id="ProtNLM"/>
    </source>
</evidence>
<evidence type="ECO:0000256" key="1">
    <source>
        <dbReference type="ARBA" id="ARBA00022475"/>
    </source>
</evidence>
<evidence type="ECO:0000256" key="3">
    <source>
        <dbReference type="ARBA" id="ARBA00022989"/>
    </source>
</evidence>
<sequence>MLRLAIAFFAIALLAATFGFGLIAGLSFVVAQALCAVFLILAVIFLIVGSFKTSSEL</sequence>
<dbReference type="PIRSF" id="PIRSF036466">
    <property type="entry name" value="UCP036466"/>
    <property type="match status" value="1"/>
</dbReference>
<evidence type="ECO:0000256" key="5">
    <source>
        <dbReference type="SAM" id="Phobius"/>
    </source>
</evidence>
<dbReference type="InterPro" id="IPR009760">
    <property type="entry name" value="DUF1328"/>
</dbReference>
<dbReference type="RefSeq" id="WP_149111197.1">
    <property type="nucleotide sequence ID" value="NZ_CP042425.1"/>
</dbReference>
<keyword evidence="1" id="KW-1003">Cell membrane</keyword>
<keyword evidence="3 5" id="KW-1133">Transmembrane helix</keyword>
<dbReference type="HAMAP" id="MF_01361">
    <property type="entry name" value="UPF0391"/>
    <property type="match status" value="1"/>
</dbReference>
<dbReference type="EMBL" id="CP042425">
    <property type="protein sequence ID" value="QEL16471.1"/>
    <property type="molecule type" value="Genomic_DNA"/>
</dbReference>
<dbReference type="Pfam" id="PF07043">
    <property type="entry name" value="DUF1328"/>
    <property type="match status" value="1"/>
</dbReference>
<protein>
    <recommendedName>
        <fullName evidence="8">DUF1328 domain-containing protein</fullName>
    </recommendedName>
</protein>
<evidence type="ECO:0000256" key="4">
    <source>
        <dbReference type="ARBA" id="ARBA00023136"/>
    </source>
</evidence>
<keyword evidence="4 5" id="KW-0472">Membrane</keyword>
<dbReference type="AlphaFoldDB" id="A0A5C1AB64"/>
<dbReference type="KEGG" id="lrs:PX52LOC_03427"/>
<reference evidence="7" key="1">
    <citation type="submission" date="2019-08" db="EMBL/GenBank/DDBJ databases">
        <title>Limnoglobus roseus gen. nov., sp. nov., a novel freshwater planctomycete with a giant genome from the family Gemmataceae.</title>
        <authorList>
            <person name="Kulichevskaya I.S."/>
            <person name="Naumoff D.G."/>
            <person name="Miroshnikov K."/>
            <person name="Ivanova A."/>
            <person name="Philippov D.A."/>
            <person name="Hakobyan A."/>
            <person name="Rijpstra I.C."/>
            <person name="Sinninghe Damste J.S."/>
            <person name="Liesack W."/>
            <person name="Dedysh S.N."/>
        </authorList>
    </citation>
    <scope>NUCLEOTIDE SEQUENCE [LARGE SCALE GENOMIC DNA]</scope>
    <source>
        <strain evidence="7">PX52</strain>
    </source>
</reference>
<feature type="transmembrane region" description="Helical" evidence="5">
    <location>
        <begin position="29"/>
        <end position="51"/>
    </location>
</feature>
<keyword evidence="7" id="KW-1185">Reference proteome</keyword>
<gene>
    <name evidence="6" type="ORF">PX52LOC_03427</name>
</gene>
<keyword evidence="2 5" id="KW-0812">Transmembrane</keyword>
<organism evidence="6 7">
    <name type="scientific">Limnoglobus roseus</name>
    <dbReference type="NCBI Taxonomy" id="2598579"/>
    <lineage>
        <taxon>Bacteria</taxon>
        <taxon>Pseudomonadati</taxon>
        <taxon>Planctomycetota</taxon>
        <taxon>Planctomycetia</taxon>
        <taxon>Gemmatales</taxon>
        <taxon>Gemmataceae</taxon>
        <taxon>Limnoglobus</taxon>
    </lineage>
</organism>